<accession>T0G7V6</accession>
<sequence length="184" mass="20955">MTQRRARDIELLDALDAHAGVAFEGDVWRIVRAERDALEGSASRARWDPGSFDVLYTCLEREGAMEEIHFHLSRQPVFPSKIQSVLHRIAVRTRRTLKLADLSALSALGIATESYGDLTYERSQEIGDAAFFLGFDGILAPSARWPCQNLILFLDRLEPEDLAITASEPVDWNQWRTQRKEKRN</sequence>
<dbReference type="SMART" id="SM00953">
    <property type="entry name" value="RES"/>
    <property type="match status" value="1"/>
</dbReference>
<proteinExistence type="predicted"/>
<feature type="domain" description="RES" evidence="1">
    <location>
        <begin position="37"/>
        <end position="168"/>
    </location>
</feature>
<evidence type="ECO:0000313" key="3">
    <source>
        <dbReference type="Proteomes" id="UP000015525"/>
    </source>
</evidence>
<organism evidence="2 3">
    <name type="scientific">Sphingobium quisquiliarum P25</name>
    <dbReference type="NCBI Taxonomy" id="1329909"/>
    <lineage>
        <taxon>Bacteria</taxon>
        <taxon>Pseudomonadati</taxon>
        <taxon>Pseudomonadota</taxon>
        <taxon>Alphaproteobacteria</taxon>
        <taxon>Sphingomonadales</taxon>
        <taxon>Sphingomonadaceae</taxon>
        <taxon>Sphingobium</taxon>
    </lineage>
</organism>
<evidence type="ECO:0000259" key="1">
    <source>
        <dbReference type="SMART" id="SM00953"/>
    </source>
</evidence>
<gene>
    <name evidence="2" type="ORF">L288_19160</name>
</gene>
<name>T0G7V6_9SPHN</name>
<comment type="caution">
    <text evidence="2">The sequence shown here is derived from an EMBL/GenBank/DDBJ whole genome shotgun (WGS) entry which is preliminary data.</text>
</comment>
<protein>
    <recommendedName>
        <fullName evidence="1">RES domain-containing protein</fullName>
    </recommendedName>
</protein>
<dbReference type="PATRIC" id="fig|1329909.3.peg.3686"/>
<dbReference type="EMBL" id="ATHO01000162">
    <property type="protein sequence ID" value="EQA99805.1"/>
    <property type="molecule type" value="Genomic_DNA"/>
</dbReference>
<reference evidence="2 3" key="1">
    <citation type="journal article" date="2013" name="Genome Announc.">
        <title>Draft Genome Sequence of Sphingobium quisquiliarum Strain P25T, a Novel Hexachlorocyclohexane (HCH)-Degrading Bacterium Isolated from an HCH Dumpsite.</title>
        <authorList>
            <person name="Kumar Singh A."/>
            <person name="Sangwan N."/>
            <person name="Sharma A."/>
            <person name="Gupta V."/>
            <person name="Khurana J.P."/>
            <person name="Lal R."/>
        </authorList>
    </citation>
    <scope>NUCLEOTIDE SEQUENCE [LARGE SCALE GENOMIC DNA]</scope>
    <source>
        <strain evidence="2 3">P25</strain>
    </source>
</reference>
<dbReference type="InterPro" id="IPR014914">
    <property type="entry name" value="RES_dom"/>
</dbReference>
<dbReference type="RefSeq" id="WP_021239834.1">
    <property type="nucleotide sequence ID" value="NZ_ATHO01000162.1"/>
</dbReference>
<dbReference type="Pfam" id="PF08808">
    <property type="entry name" value="RES"/>
    <property type="match status" value="1"/>
</dbReference>
<dbReference type="AlphaFoldDB" id="T0G7V6"/>
<evidence type="ECO:0000313" key="2">
    <source>
        <dbReference type="EMBL" id="EQA99805.1"/>
    </source>
</evidence>
<dbReference type="Proteomes" id="UP000015525">
    <property type="component" value="Unassembled WGS sequence"/>
</dbReference>
<keyword evidence="3" id="KW-1185">Reference proteome</keyword>